<keyword evidence="5" id="KW-0496">Mitochondrion</keyword>
<name>A0A438GR66_VITVI</name>
<dbReference type="Pfam" id="PF07766">
    <property type="entry name" value="LETM1_RBD"/>
    <property type="match status" value="1"/>
</dbReference>
<evidence type="ECO:0000256" key="5">
    <source>
        <dbReference type="ARBA" id="ARBA00023128"/>
    </source>
</evidence>
<comment type="caution">
    <text evidence="8">The sequence shown here is derived from an EMBL/GenBank/DDBJ whole genome shotgun (WGS) entry which is preliminary data.</text>
</comment>
<dbReference type="EMBL" id="QGNW01000365">
    <property type="protein sequence ID" value="RVW74699.1"/>
    <property type="molecule type" value="Genomic_DNA"/>
</dbReference>
<sequence>MQERIKNDDRLIQAEGVESLSEAELREDCRERGMLGLRSVEEMRQQVLCLILDISFISFFAFK</sequence>
<keyword evidence="3" id="KW-0999">Mitochondrion inner membrane</keyword>
<accession>A0A438GR66</accession>
<dbReference type="PANTHER" id="PTHR14009">
    <property type="entry name" value="LEUCINE ZIPPER-EF-HAND CONTAINING TRANSMEMBRANE PROTEIN"/>
    <property type="match status" value="1"/>
</dbReference>
<dbReference type="PANTHER" id="PTHR14009:SF31">
    <property type="entry name" value="MITOCHONDRIAL PROTON_CALCIUM EXCHANGER PROTEIN"/>
    <property type="match status" value="1"/>
</dbReference>
<keyword evidence="4" id="KW-1133">Transmembrane helix</keyword>
<organism evidence="8 9">
    <name type="scientific">Vitis vinifera</name>
    <name type="common">Grape</name>
    <dbReference type="NCBI Taxonomy" id="29760"/>
    <lineage>
        <taxon>Eukaryota</taxon>
        <taxon>Viridiplantae</taxon>
        <taxon>Streptophyta</taxon>
        <taxon>Embryophyta</taxon>
        <taxon>Tracheophyta</taxon>
        <taxon>Spermatophyta</taxon>
        <taxon>Magnoliopsida</taxon>
        <taxon>eudicotyledons</taxon>
        <taxon>Gunneridae</taxon>
        <taxon>Pentapetalae</taxon>
        <taxon>rosids</taxon>
        <taxon>Vitales</taxon>
        <taxon>Vitaceae</taxon>
        <taxon>Viteae</taxon>
        <taxon>Vitis</taxon>
    </lineage>
</organism>
<keyword evidence="2" id="KW-0812">Transmembrane</keyword>
<dbReference type="GO" id="GO:0005743">
    <property type="term" value="C:mitochondrial inner membrane"/>
    <property type="evidence" value="ECO:0007669"/>
    <property type="project" value="UniProtKB-SubCell"/>
</dbReference>
<evidence type="ECO:0000256" key="3">
    <source>
        <dbReference type="ARBA" id="ARBA00022792"/>
    </source>
</evidence>
<comment type="subcellular location">
    <subcellularLocation>
        <location evidence="1">Mitochondrion inner membrane</location>
        <topology evidence="1">Single-pass membrane protein</topology>
    </subcellularLocation>
</comment>
<dbReference type="AlphaFoldDB" id="A0A438GR66"/>
<reference evidence="8 9" key="1">
    <citation type="journal article" date="2018" name="PLoS Genet.">
        <title>Population sequencing reveals clonal diversity and ancestral inbreeding in the grapevine cultivar Chardonnay.</title>
        <authorList>
            <person name="Roach M.J."/>
            <person name="Johnson D.L."/>
            <person name="Bohlmann J."/>
            <person name="van Vuuren H.J."/>
            <person name="Jones S.J."/>
            <person name="Pretorius I.S."/>
            <person name="Schmidt S.A."/>
            <person name="Borneman A.R."/>
        </authorList>
    </citation>
    <scope>NUCLEOTIDE SEQUENCE [LARGE SCALE GENOMIC DNA]</scope>
    <source>
        <strain evidence="9">cv. Chardonnay</strain>
        <tissue evidence="8">Leaf</tissue>
    </source>
</reference>
<evidence type="ECO:0000313" key="9">
    <source>
        <dbReference type="Proteomes" id="UP000288805"/>
    </source>
</evidence>
<gene>
    <name evidence="8" type="ORF">CK203_047926</name>
</gene>
<feature type="domain" description="Letm1 RBD" evidence="7">
    <location>
        <begin position="3"/>
        <end position="46"/>
    </location>
</feature>
<proteinExistence type="predicted"/>
<dbReference type="GO" id="GO:0043022">
    <property type="term" value="F:ribosome binding"/>
    <property type="evidence" value="ECO:0007669"/>
    <property type="project" value="InterPro"/>
</dbReference>
<dbReference type="Proteomes" id="UP000288805">
    <property type="component" value="Unassembled WGS sequence"/>
</dbReference>
<keyword evidence="6" id="KW-0472">Membrane</keyword>
<evidence type="ECO:0000256" key="4">
    <source>
        <dbReference type="ARBA" id="ARBA00022989"/>
    </source>
</evidence>
<evidence type="ECO:0000256" key="1">
    <source>
        <dbReference type="ARBA" id="ARBA00004434"/>
    </source>
</evidence>
<evidence type="ECO:0000256" key="6">
    <source>
        <dbReference type="ARBA" id="ARBA00023136"/>
    </source>
</evidence>
<protein>
    <recommendedName>
        <fullName evidence="7">Letm1 RBD domain-containing protein</fullName>
    </recommendedName>
</protein>
<evidence type="ECO:0000313" key="8">
    <source>
        <dbReference type="EMBL" id="RVW74699.1"/>
    </source>
</evidence>
<evidence type="ECO:0000256" key="2">
    <source>
        <dbReference type="ARBA" id="ARBA00022692"/>
    </source>
</evidence>
<evidence type="ECO:0000259" key="7">
    <source>
        <dbReference type="Pfam" id="PF07766"/>
    </source>
</evidence>
<dbReference type="InterPro" id="IPR044202">
    <property type="entry name" value="LETM1/MDM38-like"/>
</dbReference>
<dbReference type="InterPro" id="IPR033122">
    <property type="entry name" value="LETM1-like_RBD"/>
</dbReference>